<accession>F2D8D2</accession>
<evidence type="ECO:0000256" key="5">
    <source>
        <dbReference type="ARBA" id="ARBA00023155"/>
    </source>
</evidence>
<keyword evidence="6" id="KW-0804">Transcription</keyword>
<comment type="subcellular location">
    <subcellularLocation>
        <location evidence="1 8">Nucleus</location>
    </subcellularLocation>
</comment>
<feature type="signal peptide" evidence="9">
    <location>
        <begin position="1"/>
        <end position="22"/>
    </location>
</feature>
<dbReference type="CDD" id="cd00086">
    <property type="entry name" value="homeodomain"/>
    <property type="match status" value="1"/>
</dbReference>
<dbReference type="InterPro" id="IPR050224">
    <property type="entry name" value="TALE_homeobox"/>
</dbReference>
<dbReference type="Pfam" id="PF05920">
    <property type="entry name" value="Homeobox_KN"/>
    <property type="match status" value="1"/>
</dbReference>
<dbReference type="InterPro" id="IPR008422">
    <property type="entry name" value="KN_HD"/>
</dbReference>
<sequence length="580" mass="62635">CHQLFGSHILLLLCFRSLKIDSAQDLAFGDYYGAKLGLKMSSNPSYQQQLGLDAMNTCFFGGGGMIGSEAPFFYPSMPHDVHFGSGSGSGGAEVAAHFMASNAVMVANQLVWPGAPSQDSHLASMSTDEMNDDAHAVAGESCSTVHSMLHSASADFFQYAPAEVTIAQPSKMAKLIAGEPHCSWLYDGPGAASTHEPYYLTAFSGGTDFPDPVAAVASGLSLRLGARSSSVTMASMPEQSSEVSCSGLTHVNSEGFGYQQPQAVSAHAGAGQFHLPPYGDDELRHVYPQMYSRPPHFSQVLPRSGYAHIAQELLNGFAGCMLKDVAEMSGDSVSGAGSEASLLLSSSCSARTPSSVSSNHLMLPSEEQSADGGRWMEAQRARNDLLKLLQLMDQRCNRCFDDIQTTASKFSSMVAHPGGGGGAIAPPPFAQRAVSAVYQRLRKRITGLIVALAQRSGDASSLADKERSWESSFIQKHWALQQLRRGDQQSWRPQRGLPEKSVAVLKAWMFENFLRPYPKDHEKDMLAARSGLSRSQVSNWFINARVRLWKPMIEEMYEELKRSSGRGGDAELPSTKDVVG</sequence>
<evidence type="ECO:0000256" key="8">
    <source>
        <dbReference type="PROSITE-ProRule" id="PRU00108"/>
    </source>
</evidence>
<keyword evidence="4 8" id="KW-0238">DNA-binding</keyword>
<dbReference type="AlphaFoldDB" id="F2D8D2"/>
<evidence type="ECO:0000256" key="9">
    <source>
        <dbReference type="SAM" id="SignalP"/>
    </source>
</evidence>
<protein>
    <submittedName>
        <fullName evidence="11">Predicted protein</fullName>
    </submittedName>
</protein>
<comment type="similarity">
    <text evidence="2">Belongs to the TALE/BELL homeobox family.</text>
</comment>
<dbReference type="PROSITE" id="PS50071">
    <property type="entry name" value="HOMEOBOX_2"/>
    <property type="match status" value="1"/>
</dbReference>
<name>F2D8D2_HORVV</name>
<dbReference type="InterPro" id="IPR006563">
    <property type="entry name" value="POX_dom"/>
</dbReference>
<keyword evidence="9" id="KW-0732">Signal</keyword>
<organism evidence="11">
    <name type="scientific">Hordeum vulgare subsp. vulgare</name>
    <name type="common">Domesticated barley</name>
    <dbReference type="NCBI Taxonomy" id="112509"/>
    <lineage>
        <taxon>Eukaryota</taxon>
        <taxon>Viridiplantae</taxon>
        <taxon>Streptophyta</taxon>
        <taxon>Embryophyta</taxon>
        <taxon>Tracheophyta</taxon>
        <taxon>Spermatophyta</taxon>
        <taxon>Magnoliopsida</taxon>
        <taxon>Liliopsida</taxon>
        <taxon>Poales</taxon>
        <taxon>Poaceae</taxon>
        <taxon>BOP clade</taxon>
        <taxon>Pooideae</taxon>
        <taxon>Triticodae</taxon>
        <taxon>Triticeae</taxon>
        <taxon>Hordeinae</taxon>
        <taxon>Hordeum</taxon>
    </lineage>
</organism>
<evidence type="ECO:0000256" key="1">
    <source>
        <dbReference type="ARBA" id="ARBA00004123"/>
    </source>
</evidence>
<evidence type="ECO:0000256" key="7">
    <source>
        <dbReference type="ARBA" id="ARBA00023242"/>
    </source>
</evidence>
<keyword evidence="5 8" id="KW-0371">Homeobox</keyword>
<evidence type="ECO:0000259" key="10">
    <source>
        <dbReference type="PROSITE" id="PS50071"/>
    </source>
</evidence>
<feature type="chain" id="PRO_5003275446" evidence="9">
    <location>
        <begin position="23"/>
        <end position="580"/>
    </location>
</feature>
<proteinExistence type="evidence at transcript level"/>
<dbReference type="Gene3D" id="1.10.10.60">
    <property type="entry name" value="Homeodomain-like"/>
    <property type="match status" value="1"/>
</dbReference>
<dbReference type="InterPro" id="IPR001356">
    <property type="entry name" value="HD"/>
</dbReference>
<evidence type="ECO:0000256" key="4">
    <source>
        <dbReference type="ARBA" id="ARBA00023125"/>
    </source>
</evidence>
<dbReference type="PANTHER" id="PTHR11850">
    <property type="entry name" value="HOMEOBOX PROTEIN TRANSCRIPTION FACTORS"/>
    <property type="match status" value="1"/>
</dbReference>
<evidence type="ECO:0000313" key="11">
    <source>
        <dbReference type="EMBL" id="BAJ91353.1"/>
    </source>
</evidence>
<dbReference type="SUPFAM" id="SSF46689">
    <property type="entry name" value="Homeodomain-like"/>
    <property type="match status" value="1"/>
</dbReference>
<dbReference type="GO" id="GO:0006355">
    <property type="term" value="P:regulation of DNA-templated transcription"/>
    <property type="evidence" value="ECO:0007669"/>
    <property type="project" value="InterPro"/>
</dbReference>
<dbReference type="InterPro" id="IPR009057">
    <property type="entry name" value="Homeodomain-like_sf"/>
</dbReference>
<evidence type="ECO:0000256" key="6">
    <source>
        <dbReference type="ARBA" id="ARBA00023163"/>
    </source>
</evidence>
<evidence type="ECO:0000256" key="2">
    <source>
        <dbReference type="ARBA" id="ARBA00006454"/>
    </source>
</evidence>
<feature type="non-terminal residue" evidence="11">
    <location>
        <position position="1"/>
    </location>
</feature>
<dbReference type="Pfam" id="PF07526">
    <property type="entry name" value="POX"/>
    <property type="match status" value="1"/>
</dbReference>
<feature type="domain" description="Homeobox" evidence="10">
    <location>
        <begin position="488"/>
        <end position="551"/>
    </location>
</feature>
<dbReference type="SMART" id="SM00389">
    <property type="entry name" value="HOX"/>
    <property type="match status" value="1"/>
</dbReference>
<dbReference type="EMBL" id="AK360144">
    <property type="protein sequence ID" value="BAJ91353.1"/>
    <property type="molecule type" value="mRNA"/>
</dbReference>
<feature type="DNA-binding region" description="Homeobox" evidence="8">
    <location>
        <begin position="490"/>
        <end position="552"/>
    </location>
</feature>
<evidence type="ECO:0000256" key="3">
    <source>
        <dbReference type="ARBA" id="ARBA00023015"/>
    </source>
</evidence>
<reference evidence="11" key="1">
    <citation type="journal article" date="2011" name="Plant Physiol.">
        <title>Comprehensive sequence analysis of 24,783 barley full-length cDNAs derived from 12 clone libraries.</title>
        <authorList>
            <person name="Matsumoto T."/>
            <person name="Tanaka T."/>
            <person name="Sakai H."/>
            <person name="Amano N."/>
            <person name="Kanamori H."/>
            <person name="Kurita K."/>
            <person name="Kikuta A."/>
            <person name="Kamiya K."/>
            <person name="Yamamoto M."/>
            <person name="Ikawa H."/>
            <person name="Fujii N."/>
            <person name="Hori K."/>
            <person name="Itoh T."/>
            <person name="Sato K."/>
        </authorList>
    </citation>
    <scope>NUCLEOTIDE SEQUENCE</scope>
    <source>
        <tissue evidence="11">Shoot</tissue>
    </source>
</reference>
<keyword evidence="7 8" id="KW-0539">Nucleus</keyword>
<dbReference type="GO" id="GO:0005634">
    <property type="term" value="C:nucleus"/>
    <property type="evidence" value="ECO:0007669"/>
    <property type="project" value="UniProtKB-SubCell"/>
</dbReference>
<keyword evidence="3" id="KW-0805">Transcription regulation</keyword>
<dbReference type="GO" id="GO:0003677">
    <property type="term" value="F:DNA binding"/>
    <property type="evidence" value="ECO:0007669"/>
    <property type="project" value="UniProtKB-UniRule"/>
</dbReference>